<dbReference type="GO" id="GO:0016887">
    <property type="term" value="F:ATP hydrolysis activity"/>
    <property type="evidence" value="ECO:0007669"/>
    <property type="project" value="InterPro"/>
</dbReference>
<keyword evidence="2" id="KW-0547">Nucleotide-binding</keyword>
<evidence type="ECO:0000256" key="4">
    <source>
        <dbReference type="SAM" id="MobiDB-lite"/>
    </source>
</evidence>
<dbReference type="Gene3D" id="3.40.50.300">
    <property type="entry name" value="P-loop containing nucleotide triphosphate hydrolases"/>
    <property type="match status" value="1"/>
</dbReference>
<dbReference type="GO" id="GO:0005524">
    <property type="term" value="F:ATP binding"/>
    <property type="evidence" value="ECO:0007669"/>
    <property type="project" value="UniProtKB-KW"/>
</dbReference>
<dbReference type="Proteomes" id="UP000315082">
    <property type="component" value="Chromosome"/>
</dbReference>
<keyword evidence="6" id="KW-0378">Hydrolase</keyword>
<evidence type="ECO:0000256" key="1">
    <source>
        <dbReference type="ARBA" id="ARBA00022448"/>
    </source>
</evidence>
<dbReference type="PROSITE" id="PS50893">
    <property type="entry name" value="ABC_TRANSPORTER_2"/>
    <property type="match status" value="1"/>
</dbReference>
<keyword evidence="1" id="KW-0813">Transport</keyword>
<evidence type="ECO:0000313" key="7">
    <source>
        <dbReference type="Proteomes" id="UP000315082"/>
    </source>
</evidence>
<dbReference type="OrthoDB" id="9804819at2"/>
<accession>A0A518JUL0</accession>
<dbReference type="AlphaFoldDB" id="A0A518JUL0"/>
<dbReference type="CDD" id="cd03230">
    <property type="entry name" value="ABC_DR_subfamily_A"/>
    <property type="match status" value="1"/>
</dbReference>
<reference evidence="6 7" key="1">
    <citation type="submission" date="2019-02" db="EMBL/GenBank/DDBJ databases">
        <title>Deep-cultivation of Planctomycetes and their phenomic and genomic characterization uncovers novel biology.</title>
        <authorList>
            <person name="Wiegand S."/>
            <person name="Jogler M."/>
            <person name="Boedeker C."/>
            <person name="Pinto D."/>
            <person name="Vollmers J."/>
            <person name="Rivas-Marin E."/>
            <person name="Kohn T."/>
            <person name="Peeters S.H."/>
            <person name="Heuer A."/>
            <person name="Rast P."/>
            <person name="Oberbeckmann S."/>
            <person name="Bunk B."/>
            <person name="Jeske O."/>
            <person name="Meyerdierks A."/>
            <person name="Storesund J.E."/>
            <person name="Kallscheuer N."/>
            <person name="Luecker S."/>
            <person name="Lage O.M."/>
            <person name="Pohl T."/>
            <person name="Merkel B.J."/>
            <person name="Hornburger P."/>
            <person name="Mueller R.-W."/>
            <person name="Bruemmer F."/>
            <person name="Labrenz M."/>
            <person name="Spormann A.M."/>
            <person name="Op den Camp H."/>
            <person name="Overmann J."/>
            <person name="Amann R."/>
            <person name="Jetten M.S.M."/>
            <person name="Mascher T."/>
            <person name="Medema M.H."/>
            <person name="Devos D.P."/>
            <person name="Kaster A.-K."/>
            <person name="Ovreas L."/>
            <person name="Rohde M."/>
            <person name="Galperin M.Y."/>
            <person name="Jogler C."/>
        </authorList>
    </citation>
    <scope>NUCLEOTIDE SEQUENCE [LARGE SCALE GENOMIC DNA]</scope>
    <source>
        <strain evidence="6 7">Poly24</strain>
    </source>
</reference>
<dbReference type="PANTHER" id="PTHR42939">
    <property type="entry name" value="ABC TRANSPORTER ATP-BINDING PROTEIN ALBC-RELATED"/>
    <property type="match status" value="1"/>
</dbReference>
<feature type="domain" description="ABC transporter" evidence="5">
    <location>
        <begin position="26"/>
        <end position="260"/>
    </location>
</feature>
<dbReference type="InterPro" id="IPR027417">
    <property type="entry name" value="P-loop_NTPase"/>
</dbReference>
<dbReference type="RefSeq" id="WP_145096215.1">
    <property type="nucleotide sequence ID" value="NZ_CP036348.1"/>
</dbReference>
<gene>
    <name evidence="6" type="primary">yxlF_2</name>
    <name evidence="6" type="ORF">Poly24_28910</name>
</gene>
<dbReference type="InterPro" id="IPR003439">
    <property type="entry name" value="ABC_transporter-like_ATP-bd"/>
</dbReference>
<dbReference type="SMART" id="SM00382">
    <property type="entry name" value="AAA"/>
    <property type="match status" value="1"/>
</dbReference>
<evidence type="ECO:0000313" key="6">
    <source>
        <dbReference type="EMBL" id="QDV69176.1"/>
    </source>
</evidence>
<evidence type="ECO:0000259" key="5">
    <source>
        <dbReference type="PROSITE" id="PS50893"/>
    </source>
</evidence>
<name>A0A518JUL0_9BACT</name>
<dbReference type="SUPFAM" id="SSF52540">
    <property type="entry name" value="P-loop containing nucleoside triphosphate hydrolases"/>
    <property type="match status" value="1"/>
</dbReference>
<dbReference type="PANTHER" id="PTHR42939:SF1">
    <property type="entry name" value="ABC TRANSPORTER ATP-BINDING PROTEIN ALBC-RELATED"/>
    <property type="match status" value="1"/>
</dbReference>
<feature type="region of interest" description="Disordered" evidence="4">
    <location>
        <begin position="1"/>
        <end position="20"/>
    </location>
</feature>
<evidence type="ECO:0000256" key="2">
    <source>
        <dbReference type="ARBA" id="ARBA00022741"/>
    </source>
</evidence>
<protein>
    <submittedName>
        <fullName evidence="6">Putative ABC transporter ATP-binding protein YxlF</fullName>
        <ecNumber evidence="6">3.6.3.-</ecNumber>
    </submittedName>
</protein>
<keyword evidence="3 6" id="KW-0067">ATP-binding</keyword>
<sequence length="320" mass="35940">MDIDSTAVADGTEDSNAKSDSSSVVIETRSLSKVYRDFWGRKKVQALKPLDIEVKQGEIFGLLGPNGSGKSTTIKLILGLLFPTSGRVLVFDQDATETKKNERIGYLPEESYLYKFLNAEETLDFYGRLFDLSAAERAARVDELIKMVGLDKARHRQLREYSKGMTRRVGLAQALVNDPDLIMLDEPTTGLDPIGTREMKDLILRLRDEGKTVLLCSHQLADVQDVCDRVAILHQGELKELGRVDELLKVKDVTEIHARGLSDAAKKEIQEVIQRNGGTTDYIDNPTATMEELFLQIVRESDERPGMRRVSERELQEGDK</sequence>
<dbReference type="EMBL" id="CP036348">
    <property type="protein sequence ID" value="QDV69176.1"/>
    <property type="molecule type" value="Genomic_DNA"/>
</dbReference>
<keyword evidence="7" id="KW-1185">Reference proteome</keyword>
<dbReference type="KEGG" id="rcf:Poly24_28910"/>
<evidence type="ECO:0000256" key="3">
    <source>
        <dbReference type="ARBA" id="ARBA00022840"/>
    </source>
</evidence>
<organism evidence="6 7">
    <name type="scientific">Rosistilla carotiformis</name>
    <dbReference type="NCBI Taxonomy" id="2528017"/>
    <lineage>
        <taxon>Bacteria</taxon>
        <taxon>Pseudomonadati</taxon>
        <taxon>Planctomycetota</taxon>
        <taxon>Planctomycetia</taxon>
        <taxon>Pirellulales</taxon>
        <taxon>Pirellulaceae</taxon>
        <taxon>Rosistilla</taxon>
    </lineage>
</organism>
<dbReference type="Pfam" id="PF00005">
    <property type="entry name" value="ABC_tran"/>
    <property type="match status" value="1"/>
</dbReference>
<proteinExistence type="predicted"/>
<dbReference type="EC" id="3.6.3.-" evidence="6"/>
<dbReference type="InterPro" id="IPR051782">
    <property type="entry name" value="ABC_Transporter_VariousFunc"/>
</dbReference>
<dbReference type="InterPro" id="IPR003593">
    <property type="entry name" value="AAA+_ATPase"/>
</dbReference>